<accession>A0A1G5KDN5</accession>
<reference evidence="8 9" key="1">
    <citation type="submission" date="2016-10" db="EMBL/GenBank/DDBJ databases">
        <authorList>
            <person name="de Groot N.N."/>
        </authorList>
    </citation>
    <scope>NUCLEOTIDE SEQUENCE [LARGE SCALE GENOMIC DNA]</scope>
    <source>
        <strain evidence="8 9">DSM 18978</strain>
    </source>
</reference>
<evidence type="ECO:0000256" key="6">
    <source>
        <dbReference type="ARBA" id="ARBA00048117"/>
    </source>
</evidence>
<dbReference type="InterPro" id="IPR017861">
    <property type="entry name" value="KAE1/TsaD"/>
</dbReference>
<feature type="domain" description="Gcp-like" evidence="7">
    <location>
        <begin position="20"/>
        <end position="276"/>
    </location>
</feature>
<dbReference type="EMBL" id="FMUS01000026">
    <property type="protein sequence ID" value="SCY98686.1"/>
    <property type="molecule type" value="Genomic_DNA"/>
</dbReference>
<dbReference type="PANTHER" id="PTHR11735:SF14">
    <property type="entry name" value="TRNA N6-ADENOSINE THREONYLCARBAMOYLTRANSFERASE"/>
    <property type="match status" value="1"/>
</dbReference>
<evidence type="ECO:0000259" key="7">
    <source>
        <dbReference type="Pfam" id="PF00814"/>
    </source>
</evidence>
<dbReference type="InterPro" id="IPR000905">
    <property type="entry name" value="Gcp-like_dom"/>
</dbReference>
<dbReference type="GO" id="GO:0046872">
    <property type="term" value="F:metal ion binding"/>
    <property type="evidence" value="ECO:0007669"/>
    <property type="project" value="UniProtKB-KW"/>
</dbReference>
<dbReference type="GO" id="GO:0005737">
    <property type="term" value="C:cytoplasm"/>
    <property type="evidence" value="ECO:0007669"/>
    <property type="project" value="TreeGrafter"/>
</dbReference>
<protein>
    <recommendedName>
        <fullName evidence="1">N(6)-L-threonylcarbamoyladenine synthase</fullName>
        <ecNumber evidence="1">2.3.1.234</ecNumber>
    </recommendedName>
</protein>
<keyword evidence="2" id="KW-0808">Transferase</keyword>
<sequence>MLPVKVGTAGLRQSDALFYHIKHLPDASKNLMKEIDYRGKLLAIGAATRPRPIEDSYMPVFMAAKSYGETLSNLLNIPFYEFSHQEGHIEAGLWSIKREIEKAFMVLHISGGTTELLKVTTINNRYDIEIIGGTGDLSAGQFIDRIGIKLGLPFPAGPSIEKLALNWEGTTAIETPIAVQGNKVSFSGPETFLQRKIDNTVSNEEIAFSLLQCVGKSLYSLLKNTINNNPVEDLLIVGGVASNKQIRNTLNNLSNEFKINLHFGDIKYCSDNAVGISVLCLKNYLRRKQLDC</sequence>
<dbReference type="EC" id="2.3.1.234" evidence="1"/>
<dbReference type="InterPro" id="IPR043129">
    <property type="entry name" value="ATPase_NBD"/>
</dbReference>
<organism evidence="8 9">
    <name type="scientific">Alkaliphilus peptidifermentans DSM 18978</name>
    <dbReference type="NCBI Taxonomy" id="1120976"/>
    <lineage>
        <taxon>Bacteria</taxon>
        <taxon>Bacillati</taxon>
        <taxon>Bacillota</taxon>
        <taxon>Clostridia</taxon>
        <taxon>Peptostreptococcales</taxon>
        <taxon>Natronincolaceae</taxon>
        <taxon>Alkaliphilus</taxon>
    </lineage>
</organism>
<dbReference type="Gene3D" id="3.30.420.40">
    <property type="match status" value="2"/>
</dbReference>
<dbReference type="SUPFAM" id="SSF53067">
    <property type="entry name" value="Actin-like ATPase domain"/>
    <property type="match status" value="1"/>
</dbReference>
<dbReference type="PRINTS" id="PR00789">
    <property type="entry name" value="OSIALOPTASE"/>
</dbReference>
<dbReference type="AlphaFoldDB" id="A0A1G5KDN5"/>
<name>A0A1G5KDN5_9FIRM</name>
<proteinExistence type="predicted"/>
<dbReference type="GO" id="GO:0000408">
    <property type="term" value="C:EKC/KEOPS complex"/>
    <property type="evidence" value="ECO:0007669"/>
    <property type="project" value="TreeGrafter"/>
</dbReference>
<evidence type="ECO:0000313" key="9">
    <source>
        <dbReference type="Proteomes" id="UP000198636"/>
    </source>
</evidence>
<keyword evidence="9" id="KW-1185">Reference proteome</keyword>
<evidence type="ECO:0000256" key="1">
    <source>
        <dbReference type="ARBA" id="ARBA00012156"/>
    </source>
</evidence>
<dbReference type="GO" id="GO:0061711">
    <property type="term" value="F:tRNA N(6)-L-threonylcarbamoyladenine synthase activity"/>
    <property type="evidence" value="ECO:0007669"/>
    <property type="project" value="UniProtKB-EC"/>
</dbReference>
<dbReference type="STRING" id="1120976.SAMN03080606_03409"/>
<evidence type="ECO:0000313" key="8">
    <source>
        <dbReference type="EMBL" id="SCY98686.1"/>
    </source>
</evidence>
<dbReference type="Pfam" id="PF00814">
    <property type="entry name" value="TsaD"/>
    <property type="match status" value="1"/>
</dbReference>
<evidence type="ECO:0000256" key="5">
    <source>
        <dbReference type="ARBA" id="ARBA00023315"/>
    </source>
</evidence>
<gene>
    <name evidence="8" type="ORF">SAMN03080606_03409</name>
</gene>
<comment type="catalytic activity">
    <reaction evidence="6">
        <text>L-threonylcarbamoyladenylate + adenosine(37) in tRNA = N(6)-L-threonylcarbamoyladenosine(37) in tRNA + AMP + H(+)</text>
        <dbReference type="Rhea" id="RHEA:37059"/>
        <dbReference type="Rhea" id="RHEA-COMP:10162"/>
        <dbReference type="Rhea" id="RHEA-COMP:10163"/>
        <dbReference type="ChEBI" id="CHEBI:15378"/>
        <dbReference type="ChEBI" id="CHEBI:73682"/>
        <dbReference type="ChEBI" id="CHEBI:74411"/>
        <dbReference type="ChEBI" id="CHEBI:74418"/>
        <dbReference type="ChEBI" id="CHEBI:456215"/>
        <dbReference type="EC" id="2.3.1.234"/>
    </reaction>
</comment>
<evidence type="ECO:0000256" key="2">
    <source>
        <dbReference type="ARBA" id="ARBA00022679"/>
    </source>
</evidence>
<dbReference type="Proteomes" id="UP000198636">
    <property type="component" value="Unassembled WGS sequence"/>
</dbReference>
<dbReference type="GO" id="GO:0008033">
    <property type="term" value="P:tRNA processing"/>
    <property type="evidence" value="ECO:0007669"/>
    <property type="project" value="UniProtKB-KW"/>
</dbReference>
<keyword evidence="4" id="KW-0479">Metal-binding</keyword>
<keyword evidence="3" id="KW-0819">tRNA processing</keyword>
<dbReference type="PANTHER" id="PTHR11735">
    <property type="entry name" value="TRNA N6-ADENOSINE THREONYLCARBAMOYLTRANSFERASE"/>
    <property type="match status" value="1"/>
</dbReference>
<evidence type="ECO:0000256" key="3">
    <source>
        <dbReference type="ARBA" id="ARBA00022694"/>
    </source>
</evidence>
<keyword evidence="5" id="KW-0012">Acyltransferase</keyword>
<evidence type="ECO:0000256" key="4">
    <source>
        <dbReference type="ARBA" id="ARBA00022723"/>
    </source>
</evidence>